<sequence length="265" mass="30679">MFKKLSIKPTNLQFKKMLNKTQLLQHYQQDYELINKIKGWCEQARRGQVIHTDFLDLRKIAILQAILAQENISNYVIHKPLTNGFRATVSFNTSHDNTVILHAKQPTSHFFQHQQVLGFILNQLQLELRVIGDLYITANDLYLSVLKKITPVFVDAPLIVQKNLLIWTINPAPVVIEYQFTIFTKTVKSLRLDAVVSALCNVSRQQAQKYVDQNYVYVNFSVVNNKTFQVACDIIISIKRYGRFKINAILPSKNQHYRITIAKFA</sequence>
<evidence type="ECO:0000313" key="3">
    <source>
        <dbReference type="EMBL" id="QCO24117.1"/>
    </source>
</evidence>
<feature type="domain" description="RNA-binding S4" evidence="2">
    <location>
        <begin position="190"/>
        <end position="250"/>
    </location>
</feature>
<dbReference type="InterPro" id="IPR012677">
    <property type="entry name" value="Nucleotide-bd_a/b_plait_sf"/>
</dbReference>
<keyword evidence="4" id="KW-1185">Reference proteome</keyword>
<dbReference type="Gene3D" id="3.10.290.10">
    <property type="entry name" value="RNA-binding S4 domain"/>
    <property type="match status" value="1"/>
</dbReference>
<evidence type="ECO:0000313" key="4">
    <source>
        <dbReference type="Proteomes" id="UP000298715"/>
    </source>
</evidence>
<dbReference type="InterPro" id="IPR036986">
    <property type="entry name" value="S4_RNA-bd_sf"/>
</dbReference>
<dbReference type="Gene3D" id="3.30.1370.160">
    <property type="match status" value="1"/>
</dbReference>
<protein>
    <recommendedName>
        <fullName evidence="2">RNA-binding S4 domain-containing protein</fullName>
    </recommendedName>
</protein>
<dbReference type="Proteomes" id="UP000298715">
    <property type="component" value="Chromosome"/>
</dbReference>
<dbReference type="Gene3D" id="3.30.70.330">
    <property type="match status" value="1"/>
</dbReference>
<dbReference type="CDD" id="cd00165">
    <property type="entry name" value="S4"/>
    <property type="match status" value="1"/>
</dbReference>
<accession>A0ABX5UDX6</accession>
<dbReference type="InterPro" id="IPR002942">
    <property type="entry name" value="S4_RNA-bd"/>
</dbReference>
<proteinExistence type="predicted"/>
<reference evidence="3 4" key="1">
    <citation type="submission" date="2018-05" db="EMBL/GenBank/DDBJ databases">
        <title>Compelete Genome Sequence of Spiroplasma melliferum.</title>
        <authorList>
            <person name="Davis R.E."/>
            <person name="Shao J.Y."/>
            <person name="Zhao Y."/>
            <person name="Gasparich G.E."/>
        </authorList>
    </citation>
    <scope>NUCLEOTIDE SEQUENCE [LARGE SCALE GENOMIC DNA]</scope>
    <source>
        <strain evidence="3 4">AS576</strain>
    </source>
</reference>
<evidence type="ECO:0000256" key="1">
    <source>
        <dbReference type="PROSITE-ProRule" id="PRU00182"/>
    </source>
</evidence>
<gene>
    <name evidence="3" type="ORF">SRED_002599</name>
</gene>
<dbReference type="SMART" id="SM00363">
    <property type="entry name" value="S4"/>
    <property type="match status" value="1"/>
</dbReference>
<keyword evidence="1" id="KW-0694">RNA-binding</keyword>
<dbReference type="EMBL" id="CP029202">
    <property type="protein sequence ID" value="QCO24117.1"/>
    <property type="molecule type" value="Genomic_DNA"/>
</dbReference>
<name>A0ABX5UDX6_SPIME</name>
<dbReference type="PROSITE" id="PS50889">
    <property type="entry name" value="S4"/>
    <property type="match status" value="1"/>
</dbReference>
<organism evidence="3 4">
    <name type="scientific">Spiroplasma melliferum</name>
    <dbReference type="NCBI Taxonomy" id="2134"/>
    <lineage>
        <taxon>Bacteria</taxon>
        <taxon>Bacillati</taxon>
        <taxon>Mycoplasmatota</taxon>
        <taxon>Mollicutes</taxon>
        <taxon>Entomoplasmatales</taxon>
        <taxon>Spiroplasmataceae</taxon>
        <taxon>Spiroplasma</taxon>
    </lineage>
</organism>
<dbReference type="SUPFAM" id="SSF55174">
    <property type="entry name" value="Alpha-L RNA-binding motif"/>
    <property type="match status" value="1"/>
</dbReference>
<evidence type="ECO:0000259" key="2">
    <source>
        <dbReference type="SMART" id="SM00363"/>
    </source>
</evidence>
<dbReference type="Pfam" id="PF01479">
    <property type="entry name" value="S4"/>
    <property type="match status" value="1"/>
</dbReference>